<accession>A0A2J7TEG2</accession>
<keyword evidence="1" id="KW-1133">Transmembrane helix</keyword>
<protein>
    <recommendedName>
        <fullName evidence="4">CsbD family protein</fullName>
    </recommendedName>
</protein>
<dbReference type="AlphaFoldDB" id="A0A2J7TEG2"/>
<dbReference type="InterPro" id="IPR036629">
    <property type="entry name" value="YjbJ_sf"/>
</dbReference>
<evidence type="ECO:0000256" key="1">
    <source>
        <dbReference type="SAM" id="Phobius"/>
    </source>
</evidence>
<keyword evidence="1" id="KW-0812">Transmembrane</keyword>
<comment type="caution">
    <text evidence="2">The sequence shown here is derived from an EMBL/GenBank/DDBJ whole genome shotgun (WGS) entry which is preliminary data.</text>
</comment>
<evidence type="ECO:0008006" key="4">
    <source>
        <dbReference type="Google" id="ProtNLM"/>
    </source>
</evidence>
<dbReference type="OrthoDB" id="6183264at2"/>
<reference evidence="2 3" key="1">
    <citation type="submission" date="2017-10" db="EMBL/GenBank/DDBJ databases">
        <title>Genome announcement of Methylocella silvestris TVC from permafrost.</title>
        <authorList>
            <person name="Wang J."/>
            <person name="Geng K."/>
            <person name="Ul-Haque F."/>
            <person name="Crombie A.T."/>
            <person name="Street L.E."/>
            <person name="Wookey P.A."/>
            <person name="Murrell J.C."/>
            <person name="Pratscher J."/>
        </authorList>
    </citation>
    <scope>NUCLEOTIDE SEQUENCE [LARGE SCALE GENOMIC DNA]</scope>
    <source>
        <strain evidence="2 3">TVC</strain>
    </source>
</reference>
<name>A0A2J7TEG2_METSI</name>
<gene>
    <name evidence="2" type="ORF">CR492_15170</name>
</gene>
<dbReference type="SUPFAM" id="SSF69047">
    <property type="entry name" value="Hypothetical protein YjbJ"/>
    <property type="match status" value="1"/>
</dbReference>
<dbReference type="EMBL" id="PDZR01000019">
    <property type="protein sequence ID" value="PNG25143.1"/>
    <property type="molecule type" value="Genomic_DNA"/>
</dbReference>
<keyword evidence="1" id="KW-0472">Membrane</keyword>
<dbReference type="Gene3D" id="1.10.1470.10">
    <property type="entry name" value="YjbJ"/>
    <property type="match status" value="1"/>
</dbReference>
<proteinExistence type="predicted"/>
<evidence type="ECO:0000313" key="3">
    <source>
        <dbReference type="Proteomes" id="UP000236286"/>
    </source>
</evidence>
<dbReference type="Proteomes" id="UP000236286">
    <property type="component" value="Unassembled WGS sequence"/>
</dbReference>
<feature type="transmembrane region" description="Helical" evidence="1">
    <location>
        <begin position="64"/>
        <end position="82"/>
    </location>
</feature>
<organism evidence="2 3">
    <name type="scientific">Methylocella silvestris</name>
    <dbReference type="NCBI Taxonomy" id="199596"/>
    <lineage>
        <taxon>Bacteria</taxon>
        <taxon>Pseudomonadati</taxon>
        <taxon>Pseudomonadota</taxon>
        <taxon>Alphaproteobacteria</taxon>
        <taxon>Hyphomicrobiales</taxon>
        <taxon>Beijerinckiaceae</taxon>
        <taxon>Methylocella</taxon>
    </lineage>
</organism>
<evidence type="ECO:0000313" key="2">
    <source>
        <dbReference type="EMBL" id="PNG25143.1"/>
    </source>
</evidence>
<sequence length="84" mass="8781">MMNNQSFSDAASDVGEKINGALGDFADDTLRQAHGTVDKGLDQVEKAYGTAVSEARSFTSNQPMMALAAAMGVGLILGFALARR</sequence>